<sequence length="255" mass="26368">MAARTLALIAITALVVSPLLPTLTAAFVPGAPGSAGPGGPLAGLVATFRFTPALQWLGNSLLVSIATTVVAIAVGAPAAYALSRARGRFVAGYSLVLFVVQSLPVVVLVIPLFVLFAGAGLVDSLGGITLVYIGLSLAVAIWMLTATIDSVPVRLEESAWLDGCSVFGSFVRIVLPGSWPGIVSAAIYSFLLTWNDYIVALVFIKSNALYTLPIGLQSARTPGLILVIVLPPLVLFGVLHRFFNVGGIAGSLADR</sequence>
<feature type="transmembrane region" description="Helical" evidence="7">
    <location>
        <begin position="224"/>
        <end position="243"/>
    </location>
</feature>
<keyword evidence="8" id="KW-0732">Signal</keyword>
<feature type="transmembrane region" description="Helical" evidence="7">
    <location>
        <begin position="125"/>
        <end position="147"/>
    </location>
</feature>
<evidence type="ECO:0000313" key="11">
    <source>
        <dbReference type="Proteomes" id="UP000320216"/>
    </source>
</evidence>
<dbReference type="PANTHER" id="PTHR32243:SF18">
    <property type="entry name" value="INNER MEMBRANE ABC TRANSPORTER PERMEASE PROTEIN YCJP"/>
    <property type="match status" value="1"/>
</dbReference>
<reference evidence="10 11" key="1">
    <citation type="submission" date="2019-07" db="EMBL/GenBank/DDBJ databases">
        <title>Full genome sequence of Humibacter sp. WJ7-1.</title>
        <authorList>
            <person name="Im W.-T."/>
        </authorList>
    </citation>
    <scope>NUCLEOTIDE SEQUENCE [LARGE SCALE GENOMIC DNA]</scope>
    <source>
        <strain evidence="10 11">WJ7-1</strain>
    </source>
</reference>
<dbReference type="PANTHER" id="PTHR32243">
    <property type="entry name" value="MALTOSE TRANSPORT SYSTEM PERMEASE-RELATED"/>
    <property type="match status" value="1"/>
</dbReference>
<evidence type="ECO:0000256" key="3">
    <source>
        <dbReference type="ARBA" id="ARBA00022475"/>
    </source>
</evidence>
<feature type="transmembrane region" description="Helical" evidence="7">
    <location>
        <begin position="59"/>
        <end position="83"/>
    </location>
</feature>
<evidence type="ECO:0000256" key="2">
    <source>
        <dbReference type="ARBA" id="ARBA00022448"/>
    </source>
</evidence>
<dbReference type="PROSITE" id="PS50928">
    <property type="entry name" value="ABC_TM1"/>
    <property type="match status" value="1"/>
</dbReference>
<comment type="subcellular location">
    <subcellularLocation>
        <location evidence="1 7">Cell membrane</location>
        <topology evidence="1 7">Multi-pass membrane protein</topology>
    </subcellularLocation>
</comment>
<keyword evidence="4 7" id="KW-0812">Transmembrane</keyword>
<dbReference type="InterPro" id="IPR035906">
    <property type="entry name" value="MetI-like_sf"/>
</dbReference>
<dbReference type="AlphaFoldDB" id="A0A5B8M0J1"/>
<dbReference type="GO" id="GO:0055085">
    <property type="term" value="P:transmembrane transport"/>
    <property type="evidence" value="ECO:0007669"/>
    <property type="project" value="InterPro"/>
</dbReference>
<evidence type="ECO:0000256" key="5">
    <source>
        <dbReference type="ARBA" id="ARBA00022989"/>
    </source>
</evidence>
<feature type="signal peptide" evidence="8">
    <location>
        <begin position="1"/>
        <end position="25"/>
    </location>
</feature>
<feature type="transmembrane region" description="Helical" evidence="7">
    <location>
        <begin position="95"/>
        <end position="119"/>
    </location>
</feature>
<evidence type="ECO:0000313" key="10">
    <source>
        <dbReference type="EMBL" id="QDZ13766.1"/>
    </source>
</evidence>
<evidence type="ECO:0000256" key="8">
    <source>
        <dbReference type="SAM" id="SignalP"/>
    </source>
</evidence>
<name>A0A5B8M0J1_9MICO</name>
<feature type="domain" description="ABC transmembrane type-1" evidence="9">
    <location>
        <begin position="57"/>
        <end position="243"/>
    </location>
</feature>
<keyword evidence="6 7" id="KW-0472">Membrane</keyword>
<evidence type="ECO:0000256" key="4">
    <source>
        <dbReference type="ARBA" id="ARBA00022692"/>
    </source>
</evidence>
<evidence type="ECO:0000259" key="9">
    <source>
        <dbReference type="PROSITE" id="PS50928"/>
    </source>
</evidence>
<dbReference type="OrthoDB" id="3228189at2"/>
<protein>
    <submittedName>
        <fullName evidence="10">Carbohydrate ABC transporter permease</fullName>
    </submittedName>
</protein>
<dbReference type="Proteomes" id="UP000320216">
    <property type="component" value="Chromosome"/>
</dbReference>
<accession>A0A5B8M0J1</accession>
<keyword evidence="3" id="KW-1003">Cell membrane</keyword>
<keyword evidence="5 7" id="KW-1133">Transmembrane helix</keyword>
<dbReference type="Pfam" id="PF00528">
    <property type="entry name" value="BPD_transp_1"/>
    <property type="match status" value="1"/>
</dbReference>
<feature type="chain" id="PRO_5022799611" evidence="8">
    <location>
        <begin position="26"/>
        <end position="255"/>
    </location>
</feature>
<dbReference type="Gene3D" id="1.10.3720.10">
    <property type="entry name" value="MetI-like"/>
    <property type="match status" value="1"/>
</dbReference>
<dbReference type="SUPFAM" id="SSF161098">
    <property type="entry name" value="MetI-like"/>
    <property type="match status" value="1"/>
</dbReference>
<organism evidence="10 11">
    <name type="scientific">Humibacter ginsenosidimutans</name>
    <dbReference type="NCBI Taxonomy" id="2599293"/>
    <lineage>
        <taxon>Bacteria</taxon>
        <taxon>Bacillati</taxon>
        <taxon>Actinomycetota</taxon>
        <taxon>Actinomycetes</taxon>
        <taxon>Micrococcales</taxon>
        <taxon>Microbacteriaceae</taxon>
        <taxon>Humibacter</taxon>
    </lineage>
</organism>
<dbReference type="EMBL" id="CP042305">
    <property type="protein sequence ID" value="QDZ13766.1"/>
    <property type="molecule type" value="Genomic_DNA"/>
</dbReference>
<dbReference type="InterPro" id="IPR000515">
    <property type="entry name" value="MetI-like"/>
</dbReference>
<dbReference type="KEGG" id="huw:FPZ11_02230"/>
<dbReference type="InterPro" id="IPR050901">
    <property type="entry name" value="BP-dep_ABC_trans_perm"/>
</dbReference>
<keyword evidence="2 7" id="KW-0813">Transport</keyword>
<proteinExistence type="inferred from homology"/>
<dbReference type="GO" id="GO:0005886">
    <property type="term" value="C:plasma membrane"/>
    <property type="evidence" value="ECO:0007669"/>
    <property type="project" value="UniProtKB-SubCell"/>
</dbReference>
<evidence type="ECO:0000256" key="1">
    <source>
        <dbReference type="ARBA" id="ARBA00004651"/>
    </source>
</evidence>
<evidence type="ECO:0000256" key="7">
    <source>
        <dbReference type="RuleBase" id="RU363032"/>
    </source>
</evidence>
<gene>
    <name evidence="10" type="ORF">FPZ11_02230</name>
</gene>
<keyword evidence="11" id="KW-1185">Reference proteome</keyword>
<comment type="similarity">
    <text evidence="7">Belongs to the binding-protein-dependent transport system permease family.</text>
</comment>
<evidence type="ECO:0000256" key="6">
    <source>
        <dbReference type="ARBA" id="ARBA00023136"/>
    </source>
</evidence>
<dbReference type="CDD" id="cd06261">
    <property type="entry name" value="TM_PBP2"/>
    <property type="match status" value="1"/>
</dbReference>
<dbReference type="RefSeq" id="WP_146318014.1">
    <property type="nucleotide sequence ID" value="NZ_CP042305.1"/>
</dbReference>